<reference evidence="3" key="1">
    <citation type="submission" date="2023-07" db="EMBL/GenBank/DDBJ databases">
        <title>Shewanella mangrovi sp. nov., an acetaldehyde- degrading bacterium isolated from mangrove sediment.</title>
        <authorList>
            <person name="Liu Y."/>
        </authorList>
    </citation>
    <scope>NUCLEOTIDE SEQUENCE [LARGE SCALE GENOMIC DNA]</scope>
    <source>
        <strain evidence="3">C32</strain>
    </source>
</reference>
<sequence>MTDITPPACAKCRENPTLPFAISMAFQPIINARTLQIFGYEALVRGVNGEGAGQVLAQVDNDNLYRFDQQCRVTAIEWASKLKLDKMLSINFMPNAVYQAERCIRATLKTAERCQFPTKLLMFEFTENERITDSSHLKSIINCYKELGFRTAIDDFGAGYSGLELLTDLQTDLIKLDMTLIKDIDQSPARQIIVRHTIAMLHELGCSVLAEGIETAAEAQWLQAAGVEFMQGYLFAKPGFEHLPSADVSALTPIE</sequence>
<dbReference type="InterPro" id="IPR001633">
    <property type="entry name" value="EAL_dom"/>
</dbReference>
<dbReference type="PANTHER" id="PTHR33121:SF15">
    <property type="entry name" value="BLUE LIGHT- AND TEMPERATURE-REGULATED ANTIREPRESSOR BLUF"/>
    <property type="match status" value="1"/>
</dbReference>
<keyword evidence="3" id="KW-1185">Reference proteome</keyword>
<evidence type="ECO:0000313" key="3">
    <source>
        <dbReference type="Proteomes" id="UP001201549"/>
    </source>
</evidence>
<evidence type="ECO:0000313" key="2">
    <source>
        <dbReference type="EMBL" id="MCS4555872.1"/>
    </source>
</evidence>
<comment type="caution">
    <text evidence="2">The sequence shown here is derived from an EMBL/GenBank/DDBJ whole genome shotgun (WGS) entry which is preliminary data.</text>
</comment>
<dbReference type="SUPFAM" id="SSF141868">
    <property type="entry name" value="EAL domain-like"/>
    <property type="match status" value="1"/>
</dbReference>
<proteinExistence type="predicted"/>
<name>A0ABT2FIQ3_9GAMM</name>
<dbReference type="PROSITE" id="PS50883">
    <property type="entry name" value="EAL"/>
    <property type="match status" value="1"/>
</dbReference>
<dbReference type="InterPro" id="IPR035919">
    <property type="entry name" value="EAL_sf"/>
</dbReference>
<dbReference type="EMBL" id="JAKOGG010000003">
    <property type="protein sequence ID" value="MCS4555872.1"/>
    <property type="molecule type" value="Genomic_DNA"/>
</dbReference>
<dbReference type="Proteomes" id="UP001201549">
    <property type="component" value="Unassembled WGS sequence"/>
</dbReference>
<dbReference type="Gene3D" id="3.20.20.450">
    <property type="entry name" value="EAL domain"/>
    <property type="match status" value="1"/>
</dbReference>
<dbReference type="CDD" id="cd01948">
    <property type="entry name" value="EAL"/>
    <property type="match status" value="1"/>
</dbReference>
<evidence type="ECO:0000259" key="1">
    <source>
        <dbReference type="PROSITE" id="PS50883"/>
    </source>
</evidence>
<dbReference type="PANTHER" id="PTHR33121">
    <property type="entry name" value="CYCLIC DI-GMP PHOSPHODIESTERASE PDEF"/>
    <property type="match status" value="1"/>
</dbReference>
<feature type="domain" description="EAL" evidence="1">
    <location>
        <begin position="1"/>
        <end position="252"/>
    </location>
</feature>
<gene>
    <name evidence="2" type="ORF">L9G74_05420</name>
</gene>
<organism evidence="2 3">
    <name type="scientific">Shewanella electrica</name>
    <dbReference type="NCBI Taxonomy" id="515560"/>
    <lineage>
        <taxon>Bacteria</taxon>
        <taxon>Pseudomonadati</taxon>
        <taxon>Pseudomonadota</taxon>
        <taxon>Gammaproteobacteria</taxon>
        <taxon>Alteromonadales</taxon>
        <taxon>Shewanellaceae</taxon>
        <taxon>Shewanella</taxon>
    </lineage>
</organism>
<dbReference type="InterPro" id="IPR050706">
    <property type="entry name" value="Cyclic-di-GMP_PDE-like"/>
</dbReference>
<accession>A0ABT2FIQ3</accession>
<protein>
    <submittedName>
        <fullName evidence="2">EAL domain-containing protein</fullName>
    </submittedName>
</protein>
<dbReference type="Pfam" id="PF00563">
    <property type="entry name" value="EAL"/>
    <property type="match status" value="1"/>
</dbReference>
<dbReference type="SMART" id="SM00052">
    <property type="entry name" value="EAL"/>
    <property type="match status" value="1"/>
</dbReference>